<name>A0A2S6G8Y1_9GAMM</name>
<accession>A0A2S6G8Y1</accession>
<evidence type="ECO:0000256" key="1">
    <source>
        <dbReference type="ARBA" id="ARBA00001946"/>
    </source>
</evidence>
<evidence type="ECO:0000259" key="6">
    <source>
        <dbReference type="PROSITE" id="PS50887"/>
    </source>
</evidence>
<dbReference type="FunFam" id="3.30.70.270:FF:000001">
    <property type="entry name" value="Diguanylate cyclase domain protein"/>
    <property type="match status" value="1"/>
</dbReference>
<feature type="transmembrane region" description="Helical" evidence="4">
    <location>
        <begin position="15"/>
        <end position="36"/>
    </location>
</feature>
<dbReference type="PROSITE" id="PS50113">
    <property type="entry name" value="PAC"/>
    <property type="match status" value="1"/>
</dbReference>
<dbReference type="EC" id="2.7.7.65" evidence="2"/>
<dbReference type="InterPro" id="IPR000700">
    <property type="entry name" value="PAS-assoc_C"/>
</dbReference>
<dbReference type="Gene3D" id="3.30.70.270">
    <property type="match status" value="1"/>
</dbReference>
<dbReference type="GO" id="GO:0043709">
    <property type="term" value="P:cell adhesion involved in single-species biofilm formation"/>
    <property type="evidence" value="ECO:0007669"/>
    <property type="project" value="TreeGrafter"/>
</dbReference>
<comment type="catalytic activity">
    <reaction evidence="3">
        <text>2 GTP = 3',3'-c-di-GMP + 2 diphosphate</text>
        <dbReference type="Rhea" id="RHEA:24898"/>
        <dbReference type="ChEBI" id="CHEBI:33019"/>
        <dbReference type="ChEBI" id="CHEBI:37565"/>
        <dbReference type="ChEBI" id="CHEBI:58805"/>
        <dbReference type="EC" id="2.7.7.65"/>
    </reaction>
</comment>
<evidence type="ECO:0000256" key="2">
    <source>
        <dbReference type="ARBA" id="ARBA00012528"/>
    </source>
</evidence>
<dbReference type="PANTHER" id="PTHR45138:SF9">
    <property type="entry name" value="DIGUANYLATE CYCLASE DGCM-RELATED"/>
    <property type="match status" value="1"/>
</dbReference>
<dbReference type="EMBL" id="PTIT01000005">
    <property type="protein sequence ID" value="PPK52565.1"/>
    <property type="molecule type" value="Genomic_DNA"/>
</dbReference>
<organism evidence="8 9">
    <name type="scientific">Marinobacter persicus</name>
    <dbReference type="NCBI Taxonomy" id="930118"/>
    <lineage>
        <taxon>Bacteria</taxon>
        <taxon>Pseudomonadati</taxon>
        <taxon>Pseudomonadota</taxon>
        <taxon>Gammaproteobacteria</taxon>
        <taxon>Pseudomonadales</taxon>
        <taxon>Marinobacteraceae</taxon>
        <taxon>Marinobacter</taxon>
    </lineage>
</organism>
<gene>
    <name evidence="8" type="ORF">B0H24_1005119</name>
    <name evidence="7" type="ORF">BY455_105118</name>
</gene>
<evidence type="ECO:0000256" key="4">
    <source>
        <dbReference type="SAM" id="Phobius"/>
    </source>
</evidence>
<dbReference type="CDD" id="cd01949">
    <property type="entry name" value="GGDEF"/>
    <property type="match status" value="1"/>
</dbReference>
<dbReference type="Proteomes" id="UP000239648">
    <property type="component" value="Unassembled WGS sequence"/>
</dbReference>
<dbReference type="InterPro" id="IPR000160">
    <property type="entry name" value="GGDEF_dom"/>
</dbReference>
<comment type="cofactor">
    <cofactor evidence="1">
        <name>Mg(2+)</name>
        <dbReference type="ChEBI" id="CHEBI:18420"/>
    </cofactor>
</comment>
<evidence type="ECO:0000313" key="7">
    <source>
        <dbReference type="EMBL" id="PPK52565.1"/>
    </source>
</evidence>
<dbReference type="SMART" id="SM00267">
    <property type="entry name" value="GGDEF"/>
    <property type="match status" value="1"/>
</dbReference>
<dbReference type="Pfam" id="PF00990">
    <property type="entry name" value="GGDEF"/>
    <property type="match status" value="1"/>
</dbReference>
<dbReference type="AlphaFoldDB" id="A0A2S6G8Y1"/>
<keyword evidence="4" id="KW-0472">Membrane</keyword>
<dbReference type="GO" id="GO:1902201">
    <property type="term" value="P:negative regulation of bacterial-type flagellum-dependent cell motility"/>
    <property type="evidence" value="ECO:0007669"/>
    <property type="project" value="TreeGrafter"/>
</dbReference>
<evidence type="ECO:0000259" key="5">
    <source>
        <dbReference type="PROSITE" id="PS50113"/>
    </source>
</evidence>
<keyword evidence="4" id="KW-0812">Transmembrane</keyword>
<reference evidence="8 9" key="2">
    <citation type="submission" date="2018-02" db="EMBL/GenBank/DDBJ databases">
        <title>Subsurface microbial communities from deep shales in Ohio and West Virginia, USA.</title>
        <authorList>
            <person name="Wrighton K."/>
        </authorList>
    </citation>
    <scope>NUCLEOTIDE SEQUENCE [LARGE SCALE GENOMIC DNA]</scope>
    <source>
        <strain evidence="8 9">UTICA-S1B9</strain>
    </source>
</reference>
<feature type="domain" description="GGDEF" evidence="6">
    <location>
        <begin position="425"/>
        <end position="554"/>
    </location>
</feature>
<comment type="caution">
    <text evidence="8">The sequence shown here is derived from an EMBL/GenBank/DDBJ whole genome shotgun (WGS) entry which is preliminary data.</text>
</comment>
<evidence type="ECO:0000313" key="10">
    <source>
        <dbReference type="Proteomes" id="UP000239648"/>
    </source>
</evidence>
<reference evidence="7 10" key="1">
    <citation type="submission" date="2018-02" db="EMBL/GenBank/DDBJ databases">
        <title>Deep subsurface shale carbon reservoir microbial communities from Ohio and West Virginia, USA.</title>
        <authorList>
            <person name="Wrighton K."/>
        </authorList>
    </citation>
    <scope>NUCLEOTIDE SEQUENCE [LARGE SCALE GENOMIC DNA]</scope>
    <source>
        <strain evidence="7 10">UTICA-S1B6</strain>
    </source>
</reference>
<keyword evidence="10" id="KW-1185">Reference proteome</keyword>
<dbReference type="InterPro" id="IPR029787">
    <property type="entry name" value="Nucleotide_cyclase"/>
</dbReference>
<evidence type="ECO:0000313" key="8">
    <source>
        <dbReference type="EMBL" id="PPK55538.1"/>
    </source>
</evidence>
<dbReference type="PROSITE" id="PS50887">
    <property type="entry name" value="GGDEF"/>
    <property type="match status" value="1"/>
</dbReference>
<proteinExistence type="predicted"/>
<dbReference type="OrthoDB" id="5620448at2"/>
<keyword evidence="4" id="KW-1133">Transmembrane helix</keyword>
<dbReference type="InterPro" id="IPR035965">
    <property type="entry name" value="PAS-like_dom_sf"/>
</dbReference>
<dbReference type="InterPro" id="IPR043128">
    <property type="entry name" value="Rev_trsase/Diguanyl_cyclase"/>
</dbReference>
<feature type="domain" description="PAC" evidence="5">
    <location>
        <begin position="343"/>
        <end position="393"/>
    </location>
</feature>
<protein>
    <recommendedName>
        <fullName evidence="2">diguanylate cyclase</fullName>
        <ecNumber evidence="2">2.7.7.65</ecNumber>
    </recommendedName>
</protein>
<dbReference type="EMBL" id="PTIU01000005">
    <property type="protein sequence ID" value="PPK55538.1"/>
    <property type="molecule type" value="Genomic_DNA"/>
</dbReference>
<dbReference type="Proteomes" id="UP000239446">
    <property type="component" value="Unassembled WGS sequence"/>
</dbReference>
<dbReference type="SUPFAM" id="SSF55785">
    <property type="entry name" value="PYP-like sensor domain (PAS domain)"/>
    <property type="match status" value="1"/>
</dbReference>
<dbReference type="PANTHER" id="PTHR45138">
    <property type="entry name" value="REGULATORY COMPONENTS OF SENSORY TRANSDUCTION SYSTEM"/>
    <property type="match status" value="1"/>
</dbReference>
<dbReference type="NCBIfam" id="TIGR00254">
    <property type="entry name" value="GGDEF"/>
    <property type="match status" value="1"/>
</dbReference>
<dbReference type="SUPFAM" id="SSF55073">
    <property type="entry name" value="Nucleotide cyclase"/>
    <property type="match status" value="1"/>
</dbReference>
<dbReference type="InterPro" id="IPR050469">
    <property type="entry name" value="Diguanylate_Cyclase"/>
</dbReference>
<dbReference type="GO" id="GO:0005886">
    <property type="term" value="C:plasma membrane"/>
    <property type="evidence" value="ECO:0007669"/>
    <property type="project" value="TreeGrafter"/>
</dbReference>
<dbReference type="Gene3D" id="3.30.450.20">
    <property type="entry name" value="PAS domain"/>
    <property type="match status" value="1"/>
</dbReference>
<evidence type="ECO:0000256" key="3">
    <source>
        <dbReference type="ARBA" id="ARBA00034247"/>
    </source>
</evidence>
<sequence>MIKKRLLPTSLARRFNFLMVLFSVLGVLLVAILSYYEHIIEARSDARSIAVDRSLTILDAMETAASRESISRFIFSIAAQRSVESIALVDAGGRVMLASKRRWQNADVSVLDDVIDEQWLAKPAGEELSVYWDERKTQAVVVAPIEPVNPASSVIRSLQGGRLMFALDARSHIASATREALFDAFWASSILVVMMLLVSRALHRQVARPLNKLCEQAHNPDNTSVSNERVPVGQVRELKALAVAISELAEARAALGTEKQRLKDIADSIPGAVYEYRHHPVGDDEFLYFSDGIQQLVDLDAETIRSEDPARIGASVWSLIVPADHEKLEQATQAANYPWPSEWQAEYRVQVSDGIRWIWGHAMPVADDQPGQLFRGVMLDITDRKELEQRLQQAATHDPLTGALNRAGIEPHLESSLAGAQRRSQPMSIVLLDIDYFKNVNDSFGHALGDSVLVQLVNTLKRRLRKADSLARWGGEEFLVLLPDTDPKGAFQLADALRQAVEQATFEHRQSLTISLGTATANAGDSLKSLVRRADDNLYAAKHAGRNQVMGLIEKPESMES</sequence>
<evidence type="ECO:0000313" key="9">
    <source>
        <dbReference type="Proteomes" id="UP000239446"/>
    </source>
</evidence>
<dbReference type="GO" id="GO:0052621">
    <property type="term" value="F:diguanylate cyclase activity"/>
    <property type="evidence" value="ECO:0007669"/>
    <property type="project" value="UniProtKB-EC"/>
</dbReference>